<feature type="non-terminal residue" evidence="2">
    <location>
        <position position="58"/>
    </location>
</feature>
<feature type="coiled-coil region" evidence="1">
    <location>
        <begin position="4"/>
        <end position="45"/>
    </location>
</feature>
<accession>A0A420IZR4</accession>
<evidence type="ECO:0000313" key="3">
    <source>
        <dbReference type="Proteomes" id="UP000285326"/>
    </source>
</evidence>
<evidence type="ECO:0000313" key="2">
    <source>
        <dbReference type="EMBL" id="RKF80049.1"/>
    </source>
</evidence>
<sequence>MPTQEQLVEQLILLQRQLNQHSEQMQEQSKTIRLLQKQNANLSAAKSEPSNEKLPPLE</sequence>
<proteinExistence type="predicted"/>
<reference evidence="2 3" key="1">
    <citation type="journal article" date="2018" name="BMC Genomics">
        <title>Comparative genome analyses reveal sequence features reflecting distinct modes of host-adaptation between dicot and monocot powdery mildew.</title>
        <authorList>
            <person name="Wu Y."/>
            <person name="Ma X."/>
            <person name="Pan Z."/>
            <person name="Kale S.D."/>
            <person name="Song Y."/>
            <person name="King H."/>
            <person name="Zhang Q."/>
            <person name="Presley C."/>
            <person name="Deng X."/>
            <person name="Wei C.I."/>
            <person name="Xiao S."/>
        </authorList>
    </citation>
    <scope>NUCLEOTIDE SEQUENCE [LARGE SCALE GENOMIC DNA]</scope>
    <source>
        <strain evidence="2">UMSG1</strain>
    </source>
</reference>
<dbReference type="AlphaFoldDB" id="A0A420IZR4"/>
<dbReference type="EMBL" id="MCBS01019716">
    <property type="protein sequence ID" value="RKF80049.1"/>
    <property type="molecule type" value="Genomic_DNA"/>
</dbReference>
<evidence type="ECO:0000256" key="1">
    <source>
        <dbReference type="SAM" id="Coils"/>
    </source>
</evidence>
<comment type="caution">
    <text evidence="2">The sequence shown here is derived from an EMBL/GenBank/DDBJ whole genome shotgun (WGS) entry which is preliminary data.</text>
</comment>
<gene>
    <name evidence="2" type="ORF">GcM1_197031</name>
</gene>
<name>A0A420IZR4_9PEZI</name>
<protein>
    <submittedName>
        <fullName evidence="2">Uncharacterized protein</fullName>
    </submittedName>
</protein>
<organism evidence="2 3">
    <name type="scientific">Golovinomyces cichoracearum</name>
    <dbReference type="NCBI Taxonomy" id="62708"/>
    <lineage>
        <taxon>Eukaryota</taxon>
        <taxon>Fungi</taxon>
        <taxon>Dikarya</taxon>
        <taxon>Ascomycota</taxon>
        <taxon>Pezizomycotina</taxon>
        <taxon>Leotiomycetes</taxon>
        <taxon>Erysiphales</taxon>
        <taxon>Erysiphaceae</taxon>
        <taxon>Golovinomyces</taxon>
    </lineage>
</organism>
<dbReference type="Proteomes" id="UP000285326">
    <property type="component" value="Unassembled WGS sequence"/>
</dbReference>
<keyword evidence="1" id="KW-0175">Coiled coil</keyword>